<comment type="caution">
    <text evidence="1">The sequence shown here is derived from an EMBL/GenBank/DDBJ whole genome shotgun (WGS) entry which is preliminary data.</text>
</comment>
<protein>
    <submittedName>
        <fullName evidence="1">Uncharacterized protein</fullName>
    </submittedName>
</protein>
<organism evidence="1 2">
    <name type="scientific">Naganishia onofrii</name>
    <dbReference type="NCBI Taxonomy" id="1851511"/>
    <lineage>
        <taxon>Eukaryota</taxon>
        <taxon>Fungi</taxon>
        <taxon>Dikarya</taxon>
        <taxon>Basidiomycota</taxon>
        <taxon>Agaricomycotina</taxon>
        <taxon>Tremellomycetes</taxon>
        <taxon>Filobasidiales</taxon>
        <taxon>Filobasidiaceae</taxon>
        <taxon>Naganishia</taxon>
    </lineage>
</organism>
<dbReference type="Proteomes" id="UP001234202">
    <property type="component" value="Unassembled WGS sequence"/>
</dbReference>
<name>A0ACC2XUX3_9TREE</name>
<proteinExistence type="predicted"/>
<dbReference type="EMBL" id="JASBWV010000003">
    <property type="protein sequence ID" value="KAJ9127279.1"/>
    <property type="molecule type" value="Genomic_DNA"/>
</dbReference>
<keyword evidence="2" id="KW-1185">Reference proteome</keyword>
<sequence length="434" mass="47220">MGRTHYPEINTGSSNGLNPVKFTQTEYGLMPIYDPQELSRYRKEHGLVSDDGSSRTEPSQEPPLTLLPLSSGGHSPTRSSFQLGPAARYDGHTDENAADSPGPFTYMPLHNTSRRPSDMIGQPSQGHSPEARSSNLYPLYLQDMGSQPTEVNSTQAFQIHYGDLPVQQAYPNQGLPPSMMSAYSVAPMFVSDPSMGLSTSVHRAPMQLQTQFQTPAMDYRLAHRQSDYSTSKHIAPHADHNGPPRHVHTQQHLSQGTAADDRMVLQPPGFVPQELMMINVPHHMQGLSTGVQPTVNASPRNPQPSTPFMMNPKIMHSSSSTKHAPPRSVYPQQSINLGPRGTPREPRARSQHNQGSHFTPLRPTGEPAFARGYRQPLVPLPMQSVAFEAARGGLEAPPPPMIVGRGRGKGPGPGRKAGSAARGPRLPPPGVYPV</sequence>
<gene>
    <name evidence="1" type="ORF">QFC24_001517</name>
</gene>
<evidence type="ECO:0000313" key="1">
    <source>
        <dbReference type="EMBL" id="KAJ9127279.1"/>
    </source>
</evidence>
<evidence type="ECO:0000313" key="2">
    <source>
        <dbReference type="Proteomes" id="UP001234202"/>
    </source>
</evidence>
<accession>A0ACC2XUX3</accession>
<reference evidence="1" key="1">
    <citation type="submission" date="2023-04" db="EMBL/GenBank/DDBJ databases">
        <title>Draft Genome sequencing of Naganishia species isolated from polar environments using Oxford Nanopore Technology.</title>
        <authorList>
            <person name="Leo P."/>
            <person name="Venkateswaran K."/>
        </authorList>
    </citation>
    <scope>NUCLEOTIDE SEQUENCE</scope>
    <source>
        <strain evidence="1">DBVPG 5303</strain>
    </source>
</reference>